<reference evidence="5 6" key="1">
    <citation type="journal article" date="2009" name="Science">
        <title>Green evolution and dynamic adaptations revealed by genomes of the marine picoeukaryotes Micromonas.</title>
        <authorList>
            <person name="Worden A.Z."/>
            <person name="Lee J.H."/>
            <person name="Mock T."/>
            <person name="Rouze P."/>
            <person name="Simmons M.P."/>
            <person name="Aerts A.L."/>
            <person name="Allen A.E."/>
            <person name="Cuvelier M.L."/>
            <person name="Derelle E."/>
            <person name="Everett M.V."/>
            <person name="Foulon E."/>
            <person name="Grimwood J."/>
            <person name="Gundlach H."/>
            <person name="Henrissat B."/>
            <person name="Napoli C."/>
            <person name="McDonald S.M."/>
            <person name="Parker M.S."/>
            <person name="Rombauts S."/>
            <person name="Salamov A."/>
            <person name="Von Dassow P."/>
            <person name="Badger J.H."/>
            <person name="Coutinho P.M."/>
            <person name="Demir E."/>
            <person name="Dubchak I."/>
            <person name="Gentemann C."/>
            <person name="Eikrem W."/>
            <person name="Gready J.E."/>
            <person name="John U."/>
            <person name="Lanier W."/>
            <person name="Lindquist E.A."/>
            <person name="Lucas S."/>
            <person name="Mayer K.F."/>
            <person name="Moreau H."/>
            <person name="Not F."/>
            <person name="Otillar R."/>
            <person name="Panaud O."/>
            <person name="Pangilinan J."/>
            <person name="Paulsen I."/>
            <person name="Piegu B."/>
            <person name="Poliakov A."/>
            <person name="Robbens S."/>
            <person name="Schmutz J."/>
            <person name="Toulza E."/>
            <person name="Wyss T."/>
            <person name="Zelensky A."/>
            <person name="Zhou K."/>
            <person name="Armbrust E.V."/>
            <person name="Bhattacharya D."/>
            <person name="Goodenough U.W."/>
            <person name="Van de Peer Y."/>
            <person name="Grigoriev I.V."/>
        </authorList>
    </citation>
    <scope>NUCLEOTIDE SEQUENCE [LARGE SCALE GENOMIC DNA]</scope>
    <source>
        <strain evidence="6">RCC299 / NOUM17</strain>
    </source>
</reference>
<dbReference type="KEGG" id="mis:MICPUN_100790"/>
<dbReference type="AlphaFoldDB" id="C1E7F8"/>
<dbReference type="EMBL" id="CP001326">
    <property type="protein sequence ID" value="ACO63600.1"/>
    <property type="molecule type" value="Genomic_DNA"/>
</dbReference>
<dbReference type="eggNOG" id="KOG4765">
    <property type="taxonomic scope" value="Eukaryota"/>
</dbReference>
<dbReference type="OrthoDB" id="515567at2759"/>
<dbReference type="OMA" id="KRFRPWE"/>
<keyword evidence="2" id="KW-0539">Nucleus</keyword>
<dbReference type="Proteomes" id="UP000002009">
    <property type="component" value="Chromosome 5"/>
</dbReference>
<comment type="subcellular location">
    <subcellularLocation>
        <location evidence="1">Nucleus</location>
    </subcellularLocation>
</comment>
<gene>
    <name evidence="5" type="ORF">MICPUN_100790</name>
</gene>
<evidence type="ECO:0000313" key="6">
    <source>
        <dbReference type="Proteomes" id="UP000002009"/>
    </source>
</evidence>
<dbReference type="PANTHER" id="PTHR15835:SF6">
    <property type="entry name" value="ZINC FINGER C3HC-TYPE PROTEIN 1"/>
    <property type="match status" value="1"/>
</dbReference>
<feature type="region of interest" description="Disordered" evidence="3">
    <location>
        <begin position="280"/>
        <end position="312"/>
    </location>
</feature>
<organism evidence="5 6">
    <name type="scientific">Micromonas commoda (strain RCC299 / NOUM17 / CCMP2709)</name>
    <name type="common">Picoplanktonic green alga</name>
    <dbReference type="NCBI Taxonomy" id="296587"/>
    <lineage>
        <taxon>Eukaryota</taxon>
        <taxon>Viridiplantae</taxon>
        <taxon>Chlorophyta</taxon>
        <taxon>Mamiellophyceae</taxon>
        <taxon>Mamiellales</taxon>
        <taxon>Mamiellaceae</taxon>
        <taxon>Micromonas</taxon>
    </lineage>
</organism>
<dbReference type="GO" id="GO:0005634">
    <property type="term" value="C:nucleus"/>
    <property type="evidence" value="ECO:0007669"/>
    <property type="project" value="UniProtKB-SubCell"/>
</dbReference>
<evidence type="ECO:0000256" key="1">
    <source>
        <dbReference type="ARBA" id="ARBA00004123"/>
    </source>
</evidence>
<feature type="compositionally biased region" description="Polar residues" evidence="3">
    <location>
        <begin position="303"/>
        <end position="312"/>
    </location>
</feature>
<accession>C1E7F8</accession>
<evidence type="ECO:0000256" key="3">
    <source>
        <dbReference type="SAM" id="MobiDB-lite"/>
    </source>
</evidence>
<name>C1E7F8_MICCC</name>
<dbReference type="InterPro" id="IPR012935">
    <property type="entry name" value="NuBaID_N"/>
</dbReference>
<feature type="compositionally biased region" description="Gly residues" evidence="3">
    <location>
        <begin position="578"/>
        <end position="594"/>
    </location>
</feature>
<dbReference type="RefSeq" id="XP_002502342.1">
    <property type="nucleotide sequence ID" value="XM_002502296.1"/>
</dbReference>
<feature type="compositionally biased region" description="Low complexity" evidence="3">
    <location>
        <begin position="369"/>
        <end position="401"/>
    </location>
</feature>
<dbReference type="GO" id="GO:0008270">
    <property type="term" value="F:zinc ion binding"/>
    <property type="evidence" value="ECO:0007669"/>
    <property type="project" value="InterPro"/>
</dbReference>
<dbReference type="InParanoid" id="C1E7F8"/>
<feature type="region of interest" description="Disordered" evidence="3">
    <location>
        <begin position="344"/>
        <end position="496"/>
    </location>
</feature>
<proteinExistence type="predicted"/>
<feature type="compositionally biased region" description="Basic and acidic residues" evidence="3">
    <location>
        <begin position="476"/>
        <end position="489"/>
    </location>
</feature>
<sequence>MSDPSERFRATLSSLLYFSPDGGLAEEDSAPGETGRESAAQKAAPVARECRPGDRKDFQRRLATFKTGTWFAKPPSMAPVPCARRGWANVASDTIECESCGARVILKIPEKATREEAAKIAAKVFATLDSKHKRECAWKGTTCPMSLARFPRVSDAELRQEFENRRNRLSSASHLPKTTTAAAMLEGAGGGGVLHVPGVSKLNKAGAHVGAPPGAAKRIEELVEGASDAVETATLLALCGWDTAADGNSGKSPVSGRTRSGSVIVCRMCETRCATWNFAPGPTSTAAPGGTSAPLFEPDHQGASPSLGTSNRAKPRAIATGAQLMGAMGGSFGIGTGFSSLGGGASPSAVRAGSPSAGSNPPLMGLGFSIAGGASPSNAPSPGPFGATGSPSPAPAFGAGAQRSSPFGVPASSASNEKETTIAAPGESPSQRMTRSRAASIVEKTPPPKFSLTGDGGGAASVSGKTPSSTGKRKRSDGEHVDPSRKELKATTSAGSKSKRAFVDALNEFHPLTQHRAHCPWIAVHHDESEVLLDADAVAIDARRGWVATLDTVAPLNARHLLGAGDDDEALAAPDFGGAPGAGGGVEDAPGGAGETKTKEISYLDARTKVACALMGRETM</sequence>
<evidence type="ECO:0000313" key="5">
    <source>
        <dbReference type="EMBL" id="ACO63600.1"/>
    </source>
</evidence>
<feature type="domain" description="C3HC-type" evidence="4">
    <location>
        <begin position="52"/>
        <end position="177"/>
    </location>
</feature>
<dbReference type="GeneID" id="8244000"/>
<keyword evidence="6" id="KW-1185">Reference proteome</keyword>
<dbReference type="PANTHER" id="PTHR15835">
    <property type="entry name" value="NUCLEAR-INTERACTING PARTNER OF ALK"/>
    <property type="match status" value="1"/>
</dbReference>
<feature type="region of interest" description="Disordered" evidence="3">
    <location>
        <begin position="19"/>
        <end position="54"/>
    </location>
</feature>
<evidence type="ECO:0000256" key="2">
    <source>
        <dbReference type="ARBA" id="ARBA00023242"/>
    </source>
</evidence>
<protein>
    <recommendedName>
        <fullName evidence="4">C3HC-type domain-containing protein</fullName>
    </recommendedName>
</protein>
<dbReference type="Pfam" id="PF07967">
    <property type="entry name" value="zf-C3HC"/>
    <property type="match status" value="1"/>
</dbReference>
<dbReference type="STRING" id="296587.C1E7F8"/>
<feature type="region of interest" description="Disordered" evidence="3">
    <location>
        <begin position="575"/>
        <end position="596"/>
    </location>
</feature>
<evidence type="ECO:0000259" key="4">
    <source>
        <dbReference type="Pfam" id="PF07967"/>
    </source>
</evidence>